<name>A0ABT2VQ57_9ALTE</name>
<keyword evidence="3" id="KW-1185">Reference proteome</keyword>
<evidence type="ECO:0000313" key="3">
    <source>
        <dbReference type="Proteomes" id="UP001209257"/>
    </source>
</evidence>
<gene>
    <name evidence="2" type="ORF">OCL06_12730</name>
</gene>
<evidence type="ECO:0000259" key="1">
    <source>
        <dbReference type="PROSITE" id="PS50206"/>
    </source>
</evidence>
<comment type="caution">
    <text evidence="2">The sequence shown here is derived from an EMBL/GenBank/DDBJ whole genome shotgun (WGS) entry which is preliminary data.</text>
</comment>
<dbReference type="PANTHER" id="PTHR43031">
    <property type="entry name" value="FAD-DEPENDENT OXIDOREDUCTASE"/>
    <property type="match status" value="1"/>
</dbReference>
<proteinExistence type="predicted"/>
<dbReference type="SMART" id="SM00450">
    <property type="entry name" value="RHOD"/>
    <property type="match status" value="1"/>
</dbReference>
<dbReference type="PANTHER" id="PTHR43031:SF1">
    <property type="entry name" value="PYRIDINE NUCLEOTIDE-DISULPHIDE OXIDOREDUCTASE"/>
    <property type="match status" value="1"/>
</dbReference>
<dbReference type="SUPFAM" id="SSF52821">
    <property type="entry name" value="Rhodanese/Cell cycle control phosphatase"/>
    <property type="match status" value="1"/>
</dbReference>
<dbReference type="InterPro" id="IPR050229">
    <property type="entry name" value="GlpE_sulfurtransferase"/>
</dbReference>
<dbReference type="CDD" id="cd00158">
    <property type="entry name" value="RHOD"/>
    <property type="match status" value="1"/>
</dbReference>
<protein>
    <submittedName>
        <fullName evidence="2">Rhodanese-like domain-containing protein</fullName>
    </submittedName>
</protein>
<dbReference type="RefSeq" id="WP_262995127.1">
    <property type="nucleotide sequence ID" value="NZ_JAOTJC010000011.1"/>
</dbReference>
<dbReference type="Proteomes" id="UP001209257">
    <property type="component" value="Unassembled WGS sequence"/>
</dbReference>
<dbReference type="Gene3D" id="3.40.250.10">
    <property type="entry name" value="Rhodanese-like domain"/>
    <property type="match status" value="1"/>
</dbReference>
<dbReference type="EMBL" id="JAOTJC010000011">
    <property type="protein sequence ID" value="MCU7555453.1"/>
    <property type="molecule type" value="Genomic_DNA"/>
</dbReference>
<sequence length="134" mass="15105">MRLVVFLGLIGLLFITLAGWHYSATARAPETVTASPFVLERVKNNDWLLIDVRSPQEFAEGHIPGAINMPHEQITDYLSELAAWQDKPVIVYCRSGRRASMAMQVLEQYNFSALRGLEGDMLGWNEANLPVTRM</sequence>
<organism evidence="2 3">
    <name type="scientific">Alteromonas salexigens</name>
    <dbReference type="NCBI Taxonomy" id="2982530"/>
    <lineage>
        <taxon>Bacteria</taxon>
        <taxon>Pseudomonadati</taxon>
        <taxon>Pseudomonadota</taxon>
        <taxon>Gammaproteobacteria</taxon>
        <taxon>Alteromonadales</taxon>
        <taxon>Alteromonadaceae</taxon>
        <taxon>Alteromonas/Salinimonas group</taxon>
        <taxon>Alteromonas</taxon>
    </lineage>
</organism>
<dbReference type="PROSITE" id="PS50206">
    <property type="entry name" value="RHODANESE_3"/>
    <property type="match status" value="1"/>
</dbReference>
<reference evidence="3" key="1">
    <citation type="submission" date="2023-07" db="EMBL/GenBank/DDBJ databases">
        <title>Study on multiphase classification of strain Alteromonas salexigens isolated from the Yellow Sea.</title>
        <authorList>
            <person name="Sun L."/>
        </authorList>
    </citation>
    <scope>NUCLEOTIDE SEQUENCE [LARGE SCALE GENOMIC DNA]</scope>
    <source>
        <strain evidence="3">ASW11-19</strain>
    </source>
</reference>
<evidence type="ECO:0000313" key="2">
    <source>
        <dbReference type="EMBL" id="MCU7555453.1"/>
    </source>
</evidence>
<dbReference type="InterPro" id="IPR036873">
    <property type="entry name" value="Rhodanese-like_dom_sf"/>
</dbReference>
<accession>A0ABT2VQ57</accession>
<dbReference type="Pfam" id="PF00581">
    <property type="entry name" value="Rhodanese"/>
    <property type="match status" value="1"/>
</dbReference>
<feature type="domain" description="Rhodanese" evidence="1">
    <location>
        <begin position="43"/>
        <end position="133"/>
    </location>
</feature>
<dbReference type="InterPro" id="IPR001763">
    <property type="entry name" value="Rhodanese-like_dom"/>
</dbReference>